<dbReference type="CDD" id="cd06261">
    <property type="entry name" value="TM_PBP2"/>
    <property type="match status" value="1"/>
</dbReference>
<dbReference type="GO" id="GO:0005886">
    <property type="term" value="C:plasma membrane"/>
    <property type="evidence" value="ECO:0007669"/>
    <property type="project" value="UniProtKB-SubCell"/>
</dbReference>
<dbReference type="Gene3D" id="1.10.3720.10">
    <property type="entry name" value="MetI-like"/>
    <property type="match status" value="1"/>
</dbReference>
<keyword evidence="6 7" id="KW-0472">Membrane</keyword>
<feature type="transmembrane region" description="Helical" evidence="7">
    <location>
        <begin position="12"/>
        <end position="31"/>
    </location>
</feature>
<dbReference type="InterPro" id="IPR035906">
    <property type="entry name" value="MetI-like_sf"/>
</dbReference>
<gene>
    <name evidence="9" type="ORF">F9L07_24375</name>
</gene>
<dbReference type="PANTHER" id="PTHR43163:SF6">
    <property type="entry name" value="DIPEPTIDE TRANSPORT SYSTEM PERMEASE PROTEIN DPPB-RELATED"/>
    <property type="match status" value="1"/>
</dbReference>
<evidence type="ECO:0000256" key="1">
    <source>
        <dbReference type="ARBA" id="ARBA00004651"/>
    </source>
</evidence>
<dbReference type="GO" id="GO:0055085">
    <property type="term" value="P:transmembrane transport"/>
    <property type="evidence" value="ECO:0007669"/>
    <property type="project" value="InterPro"/>
</dbReference>
<feature type="transmembrane region" description="Helical" evidence="7">
    <location>
        <begin position="178"/>
        <end position="197"/>
    </location>
</feature>
<keyword evidence="2 7" id="KW-0813">Transport</keyword>
<feature type="transmembrane region" description="Helical" evidence="7">
    <location>
        <begin position="135"/>
        <end position="158"/>
    </location>
</feature>
<dbReference type="SUPFAM" id="SSF161098">
    <property type="entry name" value="MetI-like"/>
    <property type="match status" value="1"/>
</dbReference>
<evidence type="ECO:0000313" key="9">
    <source>
        <dbReference type="EMBL" id="KAB2807828.1"/>
    </source>
</evidence>
<feature type="transmembrane region" description="Helical" evidence="7">
    <location>
        <begin position="239"/>
        <end position="261"/>
    </location>
</feature>
<evidence type="ECO:0000256" key="3">
    <source>
        <dbReference type="ARBA" id="ARBA00022475"/>
    </source>
</evidence>
<dbReference type="EMBL" id="WBVM01000004">
    <property type="protein sequence ID" value="KAB2807828.1"/>
    <property type="molecule type" value="Genomic_DNA"/>
</dbReference>
<feature type="transmembrane region" description="Helical" evidence="7">
    <location>
        <begin position="102"/>
        <end position="123"/>
    </location>
</feature>
<dbReference type="Proteomes" id="UP000449906">
    <property type="component" value="Unassembled WGS sequence"/>
</dbReference>
<dbReference type="AlphaFoldDB" id="A0A7J5DS64"/>
<dbReference type="InterPro" id="IPR000515">
    <property type="entry name" value="MetI-like"/>
</dbReference>
<dbReference type="RefSeq" id="WP_151582309.1">
    <property type="nucleotide sequence ID" value="NZ_WBVM01000004.1"/>
</dbReference>
<comment type="similarity">
    <text evidence="7">Belongs to the binding-protein-dependent transport system permease family.</text>
</comment>
<comment type="caution">
    <text evidence="9">The sequence shown here is derived from an EMBL/GenBank/DDBJ whole genome shotgun (WGS) entry which is preliminary data.</text>
</comment>
<name>A0A7J5DS64_NOCSI</name>
<sequence length="317" mass="34009">MRLATWLGKRLAAIVLSLLVVSLLVFSVIHLTPGSPEQALLGTRRTTPEALEAIRARHHLDQPFLAQYGHWLTEALRLDFGSSIRSNQPVATVLEERVPLTLFLAAYAAIIALAVSIPAGLVAGLRHGSRTDRTITLLSTLAISSPSFVVGFLLLYVFGVGLDWFPMFGVGDGFVDRVWHLTLPAIALALPALAIVARQTRAAAFDVGHQDFVTFARARGLSRRVVWGRYALRNSALPVVTTSGLILAYFVTGALLVETTFAIPGMGTLMVESVTAKDIPVVQALAVFAALFVLTANLAADLAQTALDPRVRKAVLG</sequence>
<evidence type="ECO:0000256" key="5">
    <source>
        <dbReference type="ARBA" id="ARBA00022989"/>
    </source>
</evidence>
<protein>
    <submittedName>
        <fullName evidence="9">ABC transporter permease</fullName>
    </submittedName>
</protein>
<evidence type="ECO:0000313" key="10">
    <source>
        <dbReference type="Proteomes" id="UP000449906"/>
    </source>
</evidence>
<feature type="domain" description="ABC transmembrane type-1" evidence="8">
    <location>
        <begin position="98"/>
        <end position="300"/>
    </location>
</feature>
<evidence type="ECO:0000256" key="7">
    <source>
        <dbReference type="RuleBase" id="RU363032"/>
    </source>
</evidence>
<dbReference type="PANTHER" id="PTHR43163">
    <property type="entry name" value="DIPEPTIDE TRANSPORT SYSTEM PERMEASE PROTEIN DPPB-RELATED"/>
    <property type="match status" value="1"/>
</dbReference>
<dbReference type="Pfam" id="PF19300">
    <property type="entry name" value="BPD_transp_1_N"/>
    <property type="match status" value="1"/>
</dbReference>
<dbReference type="PROSITE" id="PS50928">
    <property type="entry name" value="ABC_TM1"/>
    <property type="match status" value="1"/>
</dbReference>
<dbReference type="Pfam" id="PF00528">
    <property type="entry name" value="BPD_transp_1"/>
    <property type="match status" value="1"/>
</dbReference>
<feature type="transmembrane region" description="Helical" evidence="7">
    <location>
        <begin position="281"/>
        <end position="303"/>
    </location>
</feature>
<evidence type="ECO:0000256" key="6">
    <source>
        <dbReference type="ARBA" id="ARBA00023136"/>
    </source>
</evidence>
<dbReference type="InterPro" id="IPR045621">
    <property type="entry name" value="BPD_transp_1_N"/>
</dbReference>
<evidence type="ECO:0000259" key="8">
    <source>
        <dbReference type="PROSITE" id="PS50928"/>
    </source>
</evidence>
<proteinExistence type="inferred from homology"/>
<reference evidence="9 10" key="1">
    <citation type="submission" date="2019-09" db="EMBL/GenBank/DDBJ databases">
        <title>Pimelobacter sp. isolated from Paulinella.</title>
        <authorList>
            <person name="Jeong S.E."/>
        </authorList>
    </citation>
    <scope>NUCLEOTIDE SEQUENCE [LARGE SCALE GENOMIC DNA]</scope>
    <source>
        <strain evidence="9 10">Pch-N</strain>
    </source>
</reference>
<comment type="subcellular location">
    <subcellularLocation>
        <location evidence="1 7">Cell membrane</location>
        <topology evidence="1 7">Multi-pass membrane protein</topology>
    </subcellularLocation>
</comment>
<keyword evidence="4 7" id="KW-0812">Transmembrane</keyword>
<keyword evidence="3" id="KW-1003">Cell membrane</keyword>
<evidence type="ECO:0000256" key="2">
    <source>
        <dbReference type="ARBA" id="ARBA00022448"/>
    </source>
</evidence>
<keyword evidence="5 7" id="KW-1133">Transmembrane helix</keyword>
<accession>A0A7J5DS64</accession>
<evidence type="ECO:0000256" key="4">
    <source>
        <dbReference type="ARBA" id="ARBA00022692"/>
    </source>
</evidence>
<organism evidence="9 10">
    <name type="scientific">Nocardioides simplex</name>
    <name type="common">Arthrobacter simplex</name>
    <dbReference type="NCBI Taxonomy" id="2045"/>
    <lineage>
        <taxon>Bacteria</taxon>
        <taxon>Bacillati</taxon>
        <taxon>Actinomycetota</taxon>
        <taxon>Actinomycetes</taxon>
        <taxon>Propionibacteriales</taxon>
        <taxon>Nocardioidaceae</taxon>
        <taxon>Pimelobacter</taxon>
    </lineage>
</organism>